<evidence type="ECO:0000313" key="3">
    <source>
        <dbReference type="EMBL" id="EFH90300.1"/>
    </source>
</evidence>
<feature type="transmembrane region" description="Helical" evidence="2">
    <location>
        <begin position="107"/>
        <end position="128"/>
    </location>
</feature>
<sequence length="358" mass="40312">MNKDVSNRGWSPNELVDQKSKRHGLFQWWYDKTSIPDPPVNASFAQREAARKSHLLSTIVFWLLVTFILFIPGCFALPNHYVIYADLGMLALCIPALFFNRAKKPQIAGILLTFAFEAALTMVVFTTWPLDEPSIQQFELFVFGELLCVSLLAPGTVFIVMIYNMAVITVSLLWQPHDPVLNHDLASQLIPMLVRPVGVQLLVAFVAFLWVSGTNQAAKRADKAEMIAKLEHELADQKQELEQGIQLILETHIEVANGNLNARAPLNQGNVLWQISRALNTLLIRFQRAAQAEKDLQRVEYAVNMTVQSIQHADARNQNPRISVTYTQIDPLIAALQGKTIDFTAVPFDPRSSQRARE</sequence>
<comment type="caution">
    <text evidence="3">The sequence shown here is derived from an EMBL/GenBank/DDBJ whole genome shotgun (WGS) entry which is preliminary data.</text>
</comment>
<feature type="coiled-coil region" evidence="1">
    <location>
        <begin position="220"/>
        <end position="247"/>
    </location>
</feature>
<evidence type="ECO:0008006" key="5">
    <source>
        <dbReference type="Google" id="ProtNLM"/>
    </source>
</evidence>
<keyword evidence="2" id="KW-0472">Membrane</keyword>
<dbReference type="OrthoDB" id="147233at2"/>
<keyword evidence="1" id="KW-0175">Coiled coil</keyword>
<organism evidence="3 4">
    <name type="scientific">Ktedonobacter racemifer DSM 44963</name>
    <dbReference type="NCBI Taxonomy" id="485913"/>
    <lineage>
        <taxon>Bacteria</taxon>
        <taxon>Bacillati</taxon>
        <taxon>Chloroflexota</taxon>
        <taxon>Ktedonobacteria</taxon>
        <taxon>Ktedonobacterales</taxon>
        <taxon>Ktedonobacteraceae</taxon>
        <taxon>Ktedonobacter</taxon>
    </lineage>
</organism>
<proteinExistence type="predicted"/>
<dbReference type="InParanoid" id="D6TEC7"/>
<dbReference type="Proteomes" id="UP000004508">
    <property type="component" value="Unassembled WGS sequence"/>
</dbReference>
<dbReference type="AlphaFoldDB" id="D6TEC7"/>
<evidence type="ECO:0000313" key="4">
    <source>
        <dbReference type="Proteomes" id="UP000004508"/>
    </source>
</evidence>
<protein>
    <recommendedName>
        <fullName evidence="5">HAMP domain-containing protein</fullName>
    </recommendedName>
</protein>
<feature type="transmembrane region" description="Helical" evidence="2">
    <location>
        <begin position="55"/>
        <end position="75"/>
    </location>
</feature>
<reference evidence="3 4" key="1">
    <citation type="journal article" date="2011" name="Stand. Genomic Sci.">
        <title>Non-contiguous finished genome sequence and contextual data of the filamentous soil bacterium Ktedonobacter racemifer type strain (SOSP1-21).</title>
        <authorList>
            <person name="Chang Y.J."/>
            <person name="Land M."/>
            <person name="Hauser L."/>
            <person name="Chertkov O."/>
            <person name="Del Rio T.G."/>
            <person name="Nolan M."/>
            <person name="Copeland A."/>
            <person name="Tice H."/>
            <person name="Cheng J.F."/>
            <person name="Lucas S."/>
            <person name="Han C."/>
            <person name="Goodwin L."/>
            <person name="Pitluck S."/>
            <person name="Ivanova N."/>
            <person name="Ovchinikova G."/>
            <person name="Pati A."/>
            <person name="Chen A."/>
            <person name="Palaniappan K."/>
            <person name="Mavromatis K."/>
            <person name="Liolios K."/>
            <person name="Brettin T."/>
            <person name="Fiebig A."/>
            <person name="Rohde M."/>
            <person name="Abt B."/>
            <person name="Goker M."/>
            <person name="Detter J.C."/>
            <person name="Woyke T."/>
            <person name="Bristow J."/>
            <person name="Eisen J.A."/>
            <person name="Markowitz V."/>
            <person name="Hugenholtz P."/>
            <person name="Kyrpides N.C."/>
            <person name="Klenk H.P."/>
            <person name="Lapidus A."/>
        </authorList>
    </citation>
    <scope>NUCLEOTIDE SEQUENCE [LARGE SCALE GENOMIC DNA]</scope>
    <source>
        <strain evidence="4">DSM 44963</strain>
    </source>
</reference>
<accession>D6TEC7</accession>
<evidence type="ECO:0000256" key="1">
    <source>
        <dbReference type="SAM" id="Coils"/>
    </source>
</evidence>
<keyword evidence="2" id="KW-1133">Transmembrane helix</keyword>
<name>D6TEC7_KTERA</name>
<keyword evidence="2" id="KW-0812">Transmembrane</keyword>
<gene>
    <name evidence="3" type="ORF">Krac_11916</name>
</gene>
<dbReference type="EMBL" id="ADVG01000001">
    <property type="protein sequence ID" value="EFH90300.1"/>
    <property type="molecule type" value="Genomic_DNA"/>
</dbReference>
<keyword evidence="4" id="KW-1185">Reference proteome</keyword>
<feature type="transmembrane region" description="Helical" evidence="2">
    <location>
        <begin position="140"/>
        <end position="173"/>
    </location>
</feature>
<evidence type="ECO:0000256" key="2">
    <source>
        <dbReference type="SAM" id="Phobius"/>
    </source>
</evidence>
<feature type="transmembrane region" description="Helical" evidence="2">
    <location>
        <begin position="81"/>
        <end position="100"/>
    </location>
</feature>
<dbReference type="STRING" id="485913.Krac_11916"/>
<dbReference type="RefSeq" id="WP_007907518.1">
    <property type="nucleotide sequence ID" value="NZ_ADVG01000001.1"/>
</dbReference>